<dbReference type="InterPro" id="IPR003599">
    <property type="entry name" value="Ig_sub"/>
</dbReference>
<sequence>MNKKCKRYGQNGQLWTSLIVSALLPGVVLAGDWMVHVPVNPILAPRGSSVTLPCTYDFPDESGSWHVQSEMWCLNESQCITTDYVYHSAGIFPAPAYQGRVRYLGSLGSKNCSLRINNLRMTDSGVYVFRFITDHPVNKLPRQRGVTLQVTDPPVNTSVKVTSPGQIVQGTSLTLSCSSFTSSQLTNFTWFQINKTTTFRGTGQKLTIEHVRSTDSGMYTCKAQNIWGSQNASIVLTIREEERSSSTSIAAVVVGIILVLAVIASIVVCTKRHSASKTLQTVLNDDDNL</sequence>
<dbReference type="Gene3D" id="2.60.40.10">
    <property type="entry name" value="Immunoglobulins"/>
    <property type="match status" value="2"/>
</dbReference>
<evidence type="ECO:0000256" key="4">
    <source>
        <dbReference type="ARBA" id="ARBA00046458"/>
    </source>
</evidence>
<feature type="transmembrane region" description="Helical" evidence="5">
    <location>
        <begin position="249"/>
        <end position="269"/>
    </location>
</feature>
<dbReference type="InterPro" id="IPR056386">
    <property type="entry name" value="Ig_CD22"/>
</dbReference>
<comment type="function">
    <text evidence="3">Most highly expressed siglec (sialic acid-binding immunoglobulin-like lectin) on B-cells that plays a role in various aspects of B-cell biology including differentiation, antigen presentation, and trafficking to bone marrow. Binds to alpha 2,6-linked sialic acid residues of surface molecules such as CD22 itself, CD45 and IgM in a cis configuration. Can also bind to ligands on other cells as an adhesion molecule in a trans configuration. Acts as an inhibitory coreceptor on the surface of B-cells and inhibits B-cell receptor induced signaling, characterized by inhibition of the calcium mobilization and cellular activation. Mechanistically, the immunoreceptor tyrosine-based inhibitory motif domain is phosphorylated by the Src kinase LYN, which in turn leads to the recruitment of the protein tyrosine phosphatase 1/PTPN6, leading to the negative regulation of BCR signaling. If this negative signaling from is of sufficient strength, apoptosis of the B-cell can be induced.</text>
</comment>
<reference evidence="8 9" key="1">
    <citation type="submission" date="2021-06" db="EMBL/GenBank/DDBJ databases">
        <title>Chromosome-level genome assembly of the red-tail catfish (Hemibagrus wyckioides).</title>
        <authorList>
            <person name="Shao F."/>
        </authorList>
    </citation>
    <scope>NUCLEOTIDE SEQUENCE [LARGE SCALE GENOMIC DNA]</scope>
    <source>
        <strain evidence="8">EC202008001</strain>
        <tissue evidence="8">Blood</tissue>
    </source>
</reference>
<dbReference type="AlphaFoldDB" id="A0A9D3SGE1"/>
<protein>
    <recommendedName>
        <fullName evidence="1">B-cell receptor CD22</fullName>
    </recommendedName>
    <alternativeName>
        <fullName evidence="2">Sialic acid-binding Ig-like lectin 2</fullName>
    </alternativeName>
</protein>
<dbReference type="SMART" id="SM00408">
    <property type="entry name" value="IGc2"/>
    <property type="match status" value="1"/>
</dbReference>
<proteinExistence type="predicted"/>
<keyword evidence="5" id="KW-0812">Transmembrane</keyword>
<evidence type="ECO:0000256" key="2">
    <source>
        <dbReference type="ARBA" id="ARBA00041781"/>
    </source>
</evidence>
<evidence type="ECO:0000256" key="5">
    <source>
        <dbReference type="SAM" id="Phobius"/>
    </source>
</evidence>
<feature type="chain" id="PRO_5039433445" description="B-cell receptor CD22" evidence="6">
    <location>
        <begin position="31"/>
        <end position="289"/>
    </location>
</feature>
<dbReference type="InterPro" id="IPR013783">
    <property type="entry name" value="Ig-like_fold"/>
</dbReference>
<dbReference type="InterPro" id="IPR007110">
    <property type="entry name" value="Ig-like_dom"/>
</dbReference>
<gene>
    <name evidence="8" type="ORF">KOW79_019054</name>
</gene>
<evidence type="ECO:0000256" key="6">
    <source>
        <dbReference type="SAM" id="SignalP"/>
    </source>
</evidence>
<dbReference type="SMART" id="SM00409">
    <property type="entry name" value="IG"/>
    <property type="match status" value="2"/>
</dbReference>
<dbReference type="SUPFAM" id="SSF48726">
    <property type="entry name" value="Immunoglobulin"/>
    <property type="match status" value="2"/>
</dbReference>
<organism evidence="8 9">
    <name type="scientific">Hemibagrus wyckioides</name>
    <dbReference type="NCBI Taxonomy" id="337641"/>
    <lineage>
        <taxon>Eukaryota</taxon>
        <taxon>Metazoa</taxon>
        <taxon>Chordata</taxon>
        <taxon>Craniata</taxon>
        <taxon>Vertebrata</taxon>
        <taxon>Euteleostomi</taxon>
        <taxon>Actinopterygii</taxon>
        <taxon>Neopterygii</taxon>
        <taxon>Teleostei</taxon>
        <taxon>Ostariophysi</taxon>
        <taxon>Siluriformes</taxon>
        <taxon>Bagridae</taxon>
        <taxon>Hemibagrus</taxon>
    </lineage>
</organism>
<dbReference type="Pfam" id="PF13927">
    <property type="entry name" value="Ig_3"/>
    <property type="match status" value="1"/>
</dbReference>
<dbReference type="CDD" id="cd12087">
    <property type="entry name" value="TM_EGFR-like"/>
    <property type="match status" value="1"/>
</dbReference>
<dbReference type="PANTHER" id="PTHR46013">
    <property type="entry name" value="VASCULAR CELL ADHESION MOLECULE 1"/>
    <property type="match status" value="1"/>
</dbReference>
<dbReference type="PANTHER" id="PTHR46013:SF4">
    <property type="entry name" value="B-CELL RECEPTOR CD22-RELATED"/>
    <property type="match status" value="1"/>
</dbReference>
<evidence type="ECO:0000256" key="3">
    <source>
        <dbReference type="ARBA" id="ARBA00045430"/>
    </source>
</evidence>
<evidence type="ECO:0000313" key="8">
    <source>
        <dbReference type="EMBL" id="KAG7318019.1"/>
    </source>
</evidence>
<dbReference type="Pfam" id="PF24518">
    <property type="entry name" value="Ig_CD22"/>
    <property type="match status" value="1"/>
</dbReference>
<accession>A0A9D3SGE1</accession>
<dbReference type="EMBL" id="JAHKSW010000023">
    <property type="protein sequence ID" value="KAG7318019.1"/>
    <property type="molecule type" value="Genomic_DNA"/>
</dbReference>
<evidence type="ECO:0000259" key="7">
    <source>
        <dbReference type="PROSITE" id="PS50835"/>
    </source>
</evidence>
<feature type="signal peptide" evidence="6">
    <location>
        <begin position="1"/>
        <end position="30"/>
    </location>
</feature>
<dbReference type="InterPro" id="IPR003598">
    <property type="entry name" value="Ig_sub2"/>
</dbReference>
<comment type="caution">
    <text evidence="8">The sequence shown here is derived from an EMBL/GenBank/DDBJ whole genome shotgun (WGS) entry which is preliminary data.</text>
</comment>
<dbReference type="PROSITE" id="PS50835">
    <property type="entry name" value="IG_LIKE"/>
    <property type="match status" value="1"/>
</dbReference>
<keyword evidence="5" id="KW-1133">Transmembrane helix</keyword>
<feature type="domain" description="Ig-like" evidence="7">
    <location>
        <begin position="153"/>
        <end position="239"/>
    </location>
</feature>
<keyword evidence="5" id="KW-0472">Membrane</keyword>
<evidence type="ECO:0000313" key="9">
    <source>
        <dbReference type="Proteomes" id="UP000824219"/>
    </source>
</evidence>
<name>A0A9D3SGE1_9TELE</name>
<comment type="subunit">
    <text evidence="4">Predominantly monomer of isoform CD22-beta. Also found as heterodimer of isoform CD22-beta and a shorter isoform. Interacts with PTPN6/SHP-1, LYN, SYK, PIK3R1/PIK3R2 and PLCG1 upon phosphorylation. Interacts with GRB2, INPP5D and SHC1 upon phosphorylation. May form a complex with INPP5D/SHIP, GRB2 and SHC1.</text>
</comment>
<dbReference type="Proteomes" id="UP000824219">
    <property type="component" value="Linkage Group LG23"/>
</dbReference>
<evidence type="ECO:0000256" key="1">
    <source>
        <dbReference type="ARBA" id="ARBA00040106"/>
    </source>
</evidence>
<keyword evidence="6" id="KW-0732">Signal</keyword>
<dbReference type="InterPro" id="IPR036179">
    <property type="entry name" value="Ig-like_dom_sf"/>
</dbReference>
<keyword evidence="9" id="KW-1185">Reference proteome</keyword>
<dbReference type="Gene3D" id="1.20.5.100">
    <property type="entry name" value="Cytochrome c1, transmembrane anchor, C-terminal"/>
    <property type="match status" value="1"/>
</dbReference>
<dbReference type="OrthoDB" id="6152887at2759"/>